<dbReference type="Gene3D" id="3.40.50.2000">
    <property type="entry name" value="Glycogen Phosphorylase B"/>
    <property type="match status" value="1"/>
</dbReference>
<proteinExistence type="inferred from homology"/>
<evidence type="ECO:0000256" key="1">
    <source>
        <dbReference type="ARBA" id="ARBA00009995"/>
    </source>
</evidence>
<keyword evidence="3 4" id="KW-0808">Transferase</keyword>
<dbReference type="EMBL" id="QGKW02001940">
    <property type="protein sequence ID" value="KAF2556641.1"/>
    <property type="molecule type" value="Genomic_DNA"/>
</dbReference>
<dbReference type="Pfam" id="PF00201">
    <property type="entry name" value="UDPGT"/>
    <property type="match status" value="1"/>
</dbReference>
<dbReference type="GO" id="GO:0080043">
    <property type="term" value="F:quercetin 3-O-glucosyltransferase activity"/>
    <property type="evidence" value="ECO:0007669"/>
    <property type="project" value="TreeGrafter"/>
</dbReference>
<dbReference type="InterPro" id="IPR035595">
    <property type="entry name" value="UDP_glycos_trans_CS"/>
</dbReference>
<evidence type="ECO:0000313" key="6">
    <source>
        <dbReference type="Proteomes" id="UP000712281"/>
    </source>
</evidence>
<reference evidence="5" key="1">
    <citation type="submission" date="2019-12" db="EMBL/GenBank/DDBJ databases">
        <title>Genome sequencing and annotation of Brassica cretica.</title>
        <authorList>
            <person name="Studholme D.J."/>
            <person name="Sarris P.F."/>
        </authorList>
    </citation>
    <scope>NUCLEOTIDE SEQUENCE</scope>
    <source>
        <strain evidence="5">PFS-001/15</strain>
        <tissue evidence="5">Leaf</tissue>
    </source>
</reference>
<dbReference type="GO" id="GO:0080044">
    <property type="term" value="F:quercetin 7-O-glucosyltransferase activity"/>
    <property type="evidence" value="ECO:0007669"/>
    <property type="project" value="TreeGrafter"/>
</dbReference>
<evidence type="ECO:0000256" key="2">
    <source>
        <dbReference type="ARBA" id="ARBA00022676"/>
    </source>
</evidence>
<comment type="caution">
    <text evidence="5">The sequence shown here is derived from an EMBL/GenBank/DDBJ whole genome shotgun (WGS) entry which is preliminary data.</text>
</comment>
<evidence type="ECO:0000256" key="3">
    <source>
        <dbReference type="ARBA" id="ARBA00022679"/>
    </source>
</evidence>
<gene>
    <name evidence="5" type="ORF">F2Q68_00013901</name>
</gene>
<comment type="similarity">
    <text evidence="1 4">Belongs to the UDP-glycosyltransferase family.</text>
</comment>
<dbReference type="FunFam" id="3.40.50.2000:FF:000056">
    <property type="entry name" value="Glycosyltransferase"/>
    <property type="match status" value="1"/>
</dbReference>
<organism evidence="5 6">
    <name type="scientific">Brassica cretica</name>
    <name type="common">Mustard</name>
    <dbReference type="NCBI Taxonomy" id="69181"/>
    <lineage>
        <taxon>Eukaryota</taxon>
        <taxon>Viridiplantae</taxon>
        <taxon>Streptophyta</taxon>
        <taxon>Embryophyta</taxon>
        <taxon>Tracheophyta</taxon>
        <taxon>Spermatophyta</taxon>
        <taxon>Magnoliopsida</taxon>
        <taxon>eudicotyledons</taxon>
        <taxon>Gunneridae</taxon>
        <taxon>Pentapetalae</taxon>
        <taxon>rosids</taxon>
        <taxon>malvids</taxon>
        <taxon>Brassicales</taxon>
        <taxon>Brassicaceae</taxon>
        <taxon>Brassiceae</taxon>
        <taxon>Brassica</taxon>
    </lineage>
</organism>
<dbReference type="SUPFAM" id="SSF53756">
    <property type="entry name" value="UDP-Glycosyltransferase/glycogen phosphorylase"/>
    <property type="match status" value="1"/>
</dbReference>
<dbReference type="CDD" id="cd03784">
    <property type="entry name" value="GT1_Gtf-like"/>
    <property type="match status" value="1"/>
</dbReference>
<evidence type="ECO:0008006" key="7">
    <source>
        <dbReference type="Google" id="ProtNLM"/>
    </source>
</evidence>
<dbReference type="PROSITE" id="PS00375">
    <property type="entry name" value="UDPGT"/>
    <property type="match status" value="1"/>
</dbReference>
<protein>
    <recommendedName>
        <fullName evidence="7">UDP-glycosyltransferases domain-containing protein</fullName>
    </recommendedName>
</protein>
<dbReference type="PANTHER" id="PTHR11926:SF1321">
    <property type="entry name" value="GLYCOSYLTRANSFERASE"/>
    <property type="match status" value="1"/>
</dbReference>
<dbReference type="InterPro" id="IPR002213">
    <property type="entry name" value="UDP_glucos_trans"/>
</dbReference>
<dbReference type="AlphaFoldDB" id="A0A8S9HBW6"/>
<name>A0A8S9HBW6_BRACR</name>
<accession>A0A8S9HBW6</accession>
<evidence type="ECO:0000256" key="4">
    <source>
        <dbReference type="RuleBase" id="RU003718"/>
    </source>
</evidence>
<dbReference type="Proteomes" id="UP000712281">
    <property type="component" value="Unassembled WGS sequence"/>
</dbReference>
<dbReference type="PANTHER" id="PTHR11926">
    <property type="entry name" value="GLUCOSYL/GLUCURONOSYL TRANSFERASES"/>
    <property type="match status" value="1"/>
</dbReference>
<sequence>MSAKQLVEFAWGLAATGKEFLWVIRPDLVDGEVPMLPPDFLTETAGRRMLATWCPQEKVLAHPAVGGFLTHCGWNSTIESLCGGVPMVCWPFFAEQPTNCKFCCDEWGVGMEIGGDVGREEVEAVVRELMDGEKGKNMRKKAEEWIGLAEKAMEHTCGSSELNLQIVINIVLLQHLHPSILAS</sequence>
<evidence type="ECO:0000313" key="5">
    <source>
        <dbReference type="EMBL" id="KAF2556641.1"/>
    </source>
</evidence>
<keyword evidence="2 4" id="KW-0328">Glycosyltransferase</keyword>